<dbReference type="InterPro" id="IPR013328">
    <property type="entry name" value="6PGD_dom2"/>
</dbReference>
<dbReference type="InterPro" id="IPR051265">
    <property type="entry name" value="HIBADH-related_NP60_sf"/>
</dbReference>
<dbReference type="RefSeq" id="WP_084621785.1">
    <property type="nucleotide sequence ID" value="NZ_HG322951.1"/>
</dbReference>
<dbReference type="PANTHER" id="PTHR43580:SF2">
    <property type="entry name" value="CYTOKINE-LIKE NUCLEAR FACTOR N-PAC"/>
    <property type="match status" value="1"/>
</dbReference>
<dbReference type="Pfam" id="PF03446">
    <property type="entry name" value="NAD_binding_2"/>
    <property type="match status" value="1"/>
</dbReference>
<dbReference type="Pfam" id="PF21761">
    <property type="entry name" value="RedAm-like_C"/>
    <property type="match status" value="1"/>
</dbReference>
<gene>
    <name evidence="5" type="ORF">HGA11_07285</name>
</gene>
<dbReference type="SUPFAM" id="SSF51735">
    <property type="entry name" value="NAD(P)-binding Rossmann-fold domains"/>
    <property type="match status" value="1"/>
</dbReference>
<comment type="similarity">
    <text evidence="1">Belongs to the HIBADH-related family.</text>
</comment>
<evidence type="ECO:0000259" key="4">
    <source>
        <dbReference type="Pfam" id="PF21761"/>
    </source>
</evidence>
<evidence type="ECO:0000313" key="6">
    <source>
        <dbReference type="Proteomes" id="UP000518188"/>
    </source>
</evidence>
<proteinExistence type="inferred from homology"/>
<dbReference type="Proteomes" id="UP000518188">
    <property type="component" value="Unassembled WGS sequence"/>
</dbReference>
<dbReference type="PANTHER" id="PTHR43580">
    <property type="entry name" value="OXIDOREDUCTASE GLYR1-RELATED"/>
    <property type="match status" value="1"/>
</dbReference>
<protein>
    <submittedName>
        <fullName evidence="5">NAD(P)-dependent oxidoreductase</fullName>
    </submittedName>
</protein>
<name>A0A7X6RUW5_9MYCO</name>
<feature type="domain" description="NADPH-dependent reductive aminase-like C-terminal" evidence="4">
    <location>
        <begin position="180"/>
        <end position="290"/>
    </location>
</feature>
<dbReference type="GO" id="GO:0016491">
    <property type="term" value="F:oxidoreductase activity"/>
    <property type="evidence" value="ECO:0007669"/>
    <property type="project" value="UniProtKB-KW"/>
</dbReference>
<dbReference type="Gene3D" id="1.10.1040.10">
    <property type="entry name" value="N-(1-d-carboxylethyl)-l-norvaline Dehydrogenase, domain 2"/>
    <property type="match status" value="1"/>
</dbReference>
<organism evidence="5 6">
    <name type="scientific">Mycolicibacterium septicum DSM 44393</name>
    <dbReference type="NCBI Taxonomy" id="1341646"/>
    <lineage>
        <taxon>Bacteria</taxon>
        <taxon>Bacillati</taxon>
        <taxon>Actinomycetota</taxon>
        <taxon>Actinomycetes</taxon>
        <taxon>Mycobacteriales</taxon>
        <taxon>Mycobacteriaceae</taxon>
        <taxon>Mycolicibacterium</taxon>
    </lineage>
</organism>
<dbReference type="InterPro" id="IPR006115">
    <property type="entry name" value="6PGDH_NADP-bd"/>
</dbReference>
<dbReference type="InterPro" id="IPR048666">
    <property type="entry name" value="RedAm-like_C"/>
</dbReference>
<dbReference type="GO" id="GO:0050661">
    <property type="term" value="F:NADP binding"/>
    <property type="evidence" value="ECO:0007669"/>
    <property type="project" value="InterPro"/>
</dbReference>
<evidence type="ECO:0000313" key="5">
    <source>
        <dbReference type="EMBL" id="NKZ10779.1"/>
    </source>
</evidence>
<evidence type="ECO:0000256" key="2">
    <source>
        <dbReference type="ARBA" id="ARBA00023002"/>
    </source>
</evidence>
<feature type="domain" description="6-phosphogluconate dehydrogenase NADP-binding" evidence="3">
    <location>
        <begin position="9"/>
        <end position="161"/>
    </location>
</feature>
<dbReference type="InterPro" id="IPR015815">
    <property type="entry name" value="HIBADH-related"/>
</dbReference>
<dbReference type="InterPro" id="IPR036291">
    <property type="entry name" value="NAD(P)-bd_dom_sf"/>
</dbReference>
<comment type="caution">
    <text evidence="5">The sequence shown here is derived from an EMBL/GenBank/DDBJ whole genome shotgun (WGS) entry which is preliminary data.</text>
</comment>
<reference evidence="5 6" key="1">
    <citation type="submission" date="2020-04" db="EMBL/GenBank/DDBJ databases">
        <title>MicrobeNet Type strains.</title>
        <authorList>
            <person name="Nicholson A.C."/>
        </authorList>
    </citation>
    <scope>NUCLEOTIDE SEQUENCE [LARGE SCALE GENOMIC DNA]</scope>
    <source>
        <strain evidence="5 6">ATCC 700731</strain>
    </source>
</reference>
<dbReference type="Gene3D" id="3.40.50.720">
    <property type="entry name" value="NAD(P)-binding Rossmann-like Domain"/>
    <property type="match status" value="1"/>
</dbReference>
<keyword evidence="2" id="KW-0560">Oxidoreductase</keyword>
<sequence length="309" mass="32929">MAEERTHADVAVLGCGNMGSTLARRWADAGKSVVVWNRSAARAEALRGPNIEVAQSAQAAIETADVAVAVLATYDTVRQVLDSVHKLDGKTFVNLTTGVQDEVDSISELCDAKGGSYLDGAIFVYPHQIGRPESTLLYAGPEEVWARHRNLLQMLGGNTRYISNRLDLVNVLDTGVIGSFYHSAMTAFVETAAYVLGTGISPDTLAQATKPVVDMISESVDEALEAVRSSNYDTDQATMSNIATAMRHFGDAIERSGYTNRVLKAATSHANDAEAAGMGSKSYHAMIDLLMRPRPQQGASAGHSGGLPQ</sequence>
<dbReference type="AlphaFoldDB" id="A0A7X6RUW5"/>
<dbReference type="PIRSF" id="PIRSF000103">
    <property type="entry name" value="HIBADH"/>
    <property type="match status" value="1"/>
</dbReference>
<evidence type="ECO:0000256" key="1">
    <source>
        <dbReference type="ARBA" id="ARBA00009080"/>
    </source>
</evidence>
<evidence type="ECO:0000259" key="3">
    <source>
        <dbReference type="Pfam" id="PF03446"/>
    </source>
</evidence>
<dbReference type="EMBL" id="JAAXPJ010000002">
    <property type="protein sequence ID" value="NKZ10779.1"/>
    <property type="molecule type" value="Genomic_DNA"/>
</dbReference>
<accession>A0A7X6RUW5</accession>